<accession>A0ACB9LWN6</accession>
<name>A0ACB9LWN6_BAUVA</name>
<dbReference type="Proteomes" id="UP000828941">
    <property type="component" value="Chromosome 10"/>
</dbReference>
<sequence>MEQDKQQRWEGKVSAQLRNATADQIWLLLKDFFNFHKWFPSLSTCYGVHGCNGEPGCIRYCAGFSISSHGSEKSVSWSKERLVAIDHVDRSLSYEITDCNIGFKSYKSTIKVVPGVNGGDGQGGCVIHWFFTVDPVEGWALEDLANKYDVGLQSMAIKMEDEIANSVDPEGAERSMAEEKWEGKASVEVGNSGADQVWSLIEDFCNLHKWLPIDTCSQVEGVAGQPGLIRHCTFTARDGDETKVLWAKEKLVEIDPIQRYLSYEILDNNLGMGSYVATMRVLPINGDGSNDGRGCQIQWSFVCDPVQGQTFQEFMSYIESSLQFMGNKMESHFSAPTQQ</sequence>
<protein>
    <submittedName>
        <fullName evidence="1">Uncharacterized protein</fullName>
    </submittedName>
</protein>
<gene>
    <name evidence="1" type="ORF">L6164_024106</name>
</gene>
<organism evidence="1 2">
    <name type="scientific">Bauhinia variegata</name>
    <name type="common">Purple orchid tree</name>
    <name type="synonym">Phanera variegata</name>
    <dbReference type="NCBI Taxonomy" id="167791"/>
    <lineage>
        <taxon>Eukaryota</taxon>
        <taxon>Viridiplantae</taxon>
        <taxon>Streptophyta</taxon>
        <taxon>Embryophyta</taxon>
        <taxon>Tracheophyta</taxon>
        <taxon>Spermatophyta</taxon>
        <taxon>Magnoliopsida</taxon>
        <taxon>eudicotyledons</taxon>
        <taxon>Gunneridae</taxon>
        <taxon>Pentapetalae</taxon>
        <taxon>rosids</taxon>
        <taxon>fabids</taxon>
        <taxon>Fabales</taxon>
        <taxon>Fabaceae</taxon>
        <taxon>Cercidoideae</taxon>
        <taxon>Cercideae</taxon>
        <taxon>Bauhiniinae</taxon>
        <taxon>Bauhinia</taxon>
    </lineage>
</organism>
<evidence type="ECO:0000313" key="2">
    <source>
        <dbReference type="Proteomes" id="UP000828941"/>
    </source>
</evidence>
<reference evidence="1 2" key="1">
    <citation type="journal article" date="2022" name="DNA Res.">
        <title>Chromosomal-level genome assembly of the orchid tree Bauhinia variegata (Leguminosae; Cercidoideae) supports the allotetraploid origin hypothesis of Bauhinia.</title>
        <authorList>
            <person name="Zhong Y."/>
            <person name="Chen Y."/>
            <person name="Zheng D."/>
            <person name="Pang J."/>
            <person name="Liu Y."/>
            <person name="Luo S."/>
            <person name="Meng S."/>
            <person name="Qian L."/>
            <person name="Wei D."/>
            <person name="Dai S."/>
            <person name="Zhou R."/>
        </authorList>
    </citation>
    <scope>NUCLEOTIDE SEQUENCE [LARGE SCALE GENOMIC DNA]</scope>
    <source>
        <strain evidence="1">BV-YZ2020</strain>
    </source>
</reference>
<comment type="caution">
    <text evidence="1">The sequence shown here is derived from an EMBL/GenBank/DDBJ whole genome shotgun (WGS) entry which is preliminary data.</text>
</comment>
<proteinExistence type="predicted"/>
<dbReference type="EMBL" id="CM039435">
    <property type="protein sequence ID" value="KAI4316090.1"/>
    <property type="molecule type" value="Genomic_DNA"/>
</dbReference>
<keyword evidence="2" id="KW-1185">Reference proteome</keyword>
<evidence type="ECO:0000313" key="1">
    <source>
        <dbReference type="EMBL" id="KAI4316090.1"/>
    </source>
</evidence>